<keyword evidence="2" id="KW-0472">Membrane</keyword>
<feature type="transmembrane region" description="Helical" evidence="2">
    <location>
        <begin position="216"/>
        <end position="242"/>
    </location>
</feature>
<dbReference type="AlphaFoldDB" id="A0A812SB62"/>
<organism evidence="4 5">
    <name type="scientific">Symbiodinium natans</name>
    <dbReference type="NCBI Taxonomy" id="878477"/>
    <lineage>
        <taxon>Eukaryota</taxon>
        <taxon>Sar</taxon>
        <taxon>Alveolata</taxon>
        <taxon>Dinophyceae</taxon>
        <taxon>Suessiales</taxon>
        <taxon>Symbiodiniaceae</taxon>
        <taxon>Symbiodinium</taxon>
    </lineage>
</organism>
<comment type="caution">
    <text evidence="4">The sequence shown here is derived from an EMBL/GenBank/DDBJ whole genome shotgun (WGS) entry which is preliminary data.</text>
</comment>
<evidence type="ECO:0000313" key="5">
    <source>
        <dbReference type="Proteomes" id="UP000604046"/>
    </source>
</evidence>
<evidence type="ECO:0000256" key="2">
    <source>
        <dbReference type="SAM" id="Phobius"/>
    </source>
</evidence>
<evidence type="ECO:0000256" key="3">
    <source>
        <dbReference type="SAM" id="SignalP"/>
    </source>
</evidence>
<accession>A0A812SB62</accession>
<feature type="chain" id="PRO_5033040343" evidence="3">
    <location>
        <begin position="36"/>
        <end position="296"/>
    </location>
</feature>
<protein>
    <submittedName>
        <fullName evidence="4">MSH5 protein</fullName>
    </submittedName>
</protein>
<dbReference type="Proteomes" id="UP000604046">
    <property type="component" value="Unassembled WGS sequence"/>
</dbReference>
<keyword evidence="3" id="KW-0732">Signal</keyword>
<keyword evidence="2" id="KW-0812">Transmembrane</keyword>
<proteinExistence type="predicted"/>
<evidence type="ECO:0000313" key="4">
    <source>
        <dbReference type="EMBL" id="CAE7470391.1"/>
    </source>
</evidence>
<reference evidence="4" key="1">
    <citation type="submission" date="2021-02" db="EMBL/GenBank/DDBJ databases">
        <authorList>
            <person name="Dougan E. K."/>
            <person name="Rhodes N."/>
            <person name="Thang M."/>
            <person name="Chan C."/>
        </authorList>
    </citation>
    <scope>NUCLEOTIDE SEQUENCE</scope>
</reference>
<feature type="signal peptide" evidence="3">
    <location>
        <begin position="1"/>
        <end position="35"/>
    </location>
</feature>
<sequence>MECFVRLLGNSRRREPCLAAIVLLAIVAGVPSGATQNEEAVKVFEQVISDADTAHFQDLLKKGQKSSCCGYWADRAAVRLQQFVAGQLEVSRRHLGDVHFDNITAVRAIPDEPSWSGVAVLYLDGSAQVQLQHHDHHVVETMDVTSGSLIQVPEGAVLLHNKPLQVAWTRIRAVDSPVRGFFEFYFASWVQRNFVTPYDTASQRKFFRSHTRHPRYWHGFIWSFLGTFCTVFACLPLAWFGVQMLASLHGRDDPLADECLSPTLLPRVGRQGGKGTRFAKGSKDHVRPTSPWSLSK</sequence>
<dbReference type="OrthoDB" id="295033at2759"/>
<gene>
    <name evidence="4" type="primary">MSH5</name>
    <name evidence="4" type="ORF">SNAT2548_LOCUS26385</name>
</gene>
<feature type="region of interest" description="Disordered" evidence="1">
    <location>
        <begin position="270"/>
        <end position="296"/>
    </location>
</feature>
<keyword evidence="2" id="KW-1133">Transmembrane helix</keyword>
<name>A0A812SB62_9DINO</name>
<keyword evidence="5" id="KW-1185">Reference proteome</keyword>
<evidence type="ECO:0000256" key="1">
    <source>
        <dbReference type="SAM" id="MobiDB-lite"/>
    </source>
</evidence>
<dbReference type="EMBL" id="CAJNDS010002429">
    <property type="protein sequence ID" value="CAE7470391.1"/>
    <property type="molecule type" value="Genomic_DNA"/>
</dbReference>